<reference evidence="1" key="1">
    <citation type="submission" date="2022-11" db="EMBL/GenBank/DDBJ databases">
        <title>The characterization of three novel Bacteroidetes species and genomic analysis of their roles in tidal elemental geochemical cycles.</title>
        <authorList>
            <person name="Ma K.-J."/>
        </authorList>
    </citation>
    <scope>NUCLEOTIDE SEQUENCE</scope>
    <source>
        <strain evidence="1">M415</strain>
    </source>
</reference>
<gene>
    <name evidence="1" type="ORF">OO016_04745</name>
</gene>
<evidence type="ECO:0000313" key="1">
    <source>
        <dbReference type="EMBL" id="MCX2718903.1"/>
    </source>
</evidence>
<sequence length="91" mass="10045">MDDTSLGEMGWRFTSNDFIIIQASSELSQRGMLQDLLDNGGDVSASDNSTDETYSVSLNSIGGQSITYSFTQISSDEITWDTVTNSIYRKQ</sequence>
<dbReference type="Proteomes" id="UP001207116">
    <property type="component" value="Unassembled WGS sequence"/>
</dbReference>
<dbReference type="RefSeq" id="WP_266011260.1">
    <property type="nucleotide sequence ID" value="NZ_JAPFQP010000001.1"/>
</dbReference>
<name>A0AAE3MK54_9FLAO</name>
<comment type="caution">
    <text evidence="1">The sequence shown here is derived from an EMBL/GenBank/DDBJ whole genome shotgun (WGS) entry which is preliminary data.</text>
</comment>
<dbReference type="EMBL" id="JAPFQP010000001">
    <property type="protein sequence ID" value="MCX2718903.1"/>
    <property type="molecule type" value="Genomic_DNA"/>
</dbReference>
<evidence type="ECO:0000313" key="2">
    <source>
        <dbReference type="Proteomes" id="UP001207116"/>
    </source>
</evidence>
<organism evidence="1 2">
    <name type="scientific">Lentiprolixibacter aurantiacus</name>
    <dbReference type="NCBI Taxonomy" id="2993939"/>
    <lineage>
        <taxon>Bacteria</taxon>
        <taxon>Pseudomonadati</taxon>
        <taxon>Bacteroidota</taxon>
        <taxon>Flavobacteriia</taxon>
        <taxon>Flavobacteriales</taxon>
        <taxon>Flavobacteriaceae</taxon>
        <taxon>Lentiprolixibacter</taxon>
    </lineage>
</organism>
<proteinExistence type="predicted"/>
<dbReference type="AlphaFoldDB" id="A0AAE3MK54"/>
<accession>A0AAE3MK54</accession>
<protein>
    <submittedName>
        <fullName evidence="1">Uncharacterized protein</fullName>
    </submittedName>
</protein>
<keyword evidence="2" id="KW-1185">Reference proteome</keyword>